<organism evidence="1 2">
    <name type="scientific">Solanum pennellii</name>
    <name type="common">Tomato</name>
    <name type="synonym">Lycopersicon pennellii</name>
    <dbReference type="NCBI Taxonomy" id="28526"/>
    <lineage>
        <taxon>Eukaryota</taxon>
        <taxon>Viridiplantae</taxon>
        <taxon>Streptophyta</taxon>
        <taxon>Embryophyta</taxon>
        <taxon>Tracheophyta</taxon>
        <taxon>Spermatophyta</taxon>
        <taxon>Magnoliopsida</taxon>
        <taxon>eudicotyledons</taxon>
        <taxon>Gunneridae</taxon>
        <taxon>Pentapetalae</taxon>
        <taxon>asterids</taxon>
        <taxon>lamiids</taxon>
        <taxon>Solanales</taxon>
        <taxon>Solanaceae</taxon>
        <taxon>Solanoideae</taxon>
        <taxon>Solaneae</taxon>
        <taxon>Solanum</taxon>
        <taxon>Solanum subgen. Lycopersicon</taxon>
    </lineage>
</organism>
<evidence type="ECO:0000313" key="2">
    <source>
        <dbReference type="RefSeq" id="XP_015065363.1"/>
    </source>
</evidence>
<reference evidence="1" key="1">
    <citation type="journal article" date="2014" name="Nat. Genet.">
        <title>The genome of the stress-tolerant wild tomato species Solanum pennellii.</title>
        <authorList>
            <person name="Bolger A."/>
            <person name="Scossa F."/>
            <person name="Bolger M.E."/>
            <person name="Lanz C."/>
            <person name="Maumus F."/>
            <person name="Tohge T."/>
            <person name="Quesneville H."/>
            <person name="Alseekh S."/>
            <person name="Sorensen I."/>
            <person name="Lichtenstein G."/>
            <person name="Fich E.A."/>
            <person name="Conte M."/>
            <person name="Keller H."/>
            <person name="Schneeberger K."/>
            <person name="Schwacke R."/>
            <person name="Ofner I."/>
            <person name="Vrebalov J."/>
            <person name="Xu Y."/>
            <person name="Osorio S."/>
            <person name="Aflitos S.A."/>
            <person name="Schijlen E."/>
            <person name="Jimenez-Gomez J.M."/>
            <person name="Ryngajllo M."/>
            <person name="Kimura S."/>
            <person name="Kumar R."/>
            <person name="Koenig D."/>
            <person name="Headland L.R."/>
            <person name="Maloof J.N."/>
            <person name="Sinha N."/>
            <person name="van Ham R.C."/>
            <person name="Lankhorst R.K."/>
            <person name="Mao L."/>
            <person name="Vogel A."/>
            <person name="Arsova B."/>
            <person name="Panstruga R."/>
            <person name="Fei Z."/>
            <person name="Rose J.K."/>
            <person name="Zamir D."/>
            <person name="Carrari F."/>
            <person name="Giovannoni J.J."/>
            <person name="Weigel D."/>
            <person name="Usadel B."/>
            <person name="Fernie A.R."/>
        </authorList>
    </citation>
    <scope>NUCLEOTIDE SEQUENCE [LARGE SCALE GENOMIC DNA]</scope>
    <source>
        <strain evidence="1">cv. LA0716</strain>
    </source>
</reference>
<proteinExistence type="predicted"/>
<accession>A0ABM1G384</accession>
<keyword evidence="1" id="KW-1185">Reference proteome</keyword>
<dbReference type="GeneID" id="107010597"/>
<name>A0ABM1G384_SOLPN</name>
<protein>
    <submittedName>
        <fullName evidence="2">Uncharacterized protein LOC107010597</fullName>
    </submittedName>
</protein>
<reference evidence="2" key="2">
    <citation type="submission" date="2025-08" db="UniProtKB">
        <authorList>
            <consortium name="RefSeq"/>
        </authorList>
    </citation>
    <scope>IDENTIFICATION</scope>
</reference>
<gene>
    <name evidence="2" type="primary">LOC107010597</name>
</gene>
<evidence type="ECO:0000313" key="1">
    <source>
        <dbReference type="Proteomes" id="UP000694930"/>
    </source>
</evidence>
<dbReference type="RefSeq" id="XP_015065363.1">
    <property type="nucleotide sequence ID" value="XM_015209877.2"/>
</dbReference>
<dbReference type="Proteomes" id="UP000694930">
    <property type="component" value="Chromosome 2"/>
</dbReference>
<sequence length="135" mass="15667">MRAQQLFSVNVGNICGPRLLPVDLMRSLFPSWTMHDTRIDCYIEIVAPYVQHLKISGDFVGVEVRLGHLSSLIQAHLTYELYDFRVSGEVIDKSIACANELIIPSWYIKQWCEHMDVLEHNYENIFIRSLQNLKT</sequence>